<evidence type="ECO:0000313" key="1">
    <source>
        <dbReference type="EMBL" id="MFC7337205.1"/>
    </source>
</evidence>
<evidence type="ECO:0000313" key="2">
    <source>
        <dbReference type="Proteomes" id="UP001596472"/>
    </source>
</evidence>
<name>A0ABW2L6N1_9BACT</name>
<dbReference type="EMBL" id="JBHTBS010000003">
    <property type="protein sequence ID" value="MFC7337205.1"/>
    <property type="molecule type" value="Genomic_DNA"/>
</dbReference>
<dbReference type="RefSeq" id="WP_379711300.1">
    <property type="nucleotide sequence ID" value="NZ_JBHTBS010000003.1"/>
</dbReference>
<reference evidence="2" key="1">
    <citation type="journal article" date="2019" name="Int. J. Syst. Evol. Microbiol.">
        <title>The Global Catalogue of Microorganisms (GCM) 10K type strain sequencing project: providing services to taxonomists for standard genome sequencing and annotation.</title>
        <authorList>
            <consortium name="The Broad Institute Genomics Platform"/>
            <consortium name="The Broad Institute Genome Sequencing Center for Infectious Disease"/>
            <person name="Wu L."/>
            <person name="Ma J."/>
        </authorList>
    </citation>
    <scope>NUCLEOTIDE SEQUENCE [LARGE SCALE GENOMIC DNA]</scope>
    <source>
        <strain evidence="2">CGMCC 4.1467</strain>
    </source>
</reference>
<protein>
    <submittedName>
        <fullName evidence="1">Uncharacterized protein</fullName>
    </submittedName>
</protein>
<organism evidence="1 2">
    <name type="scientific">Haloferula chungangensis</name>
    <dbReference type="NCBI Taxonomy" id="1048331"/>
    <lineage>
        <taxon>Bacteria</taxon>
        <taxon>Pseudomonadati</taxon>
        <taxon>Verrucomicrobiota</taxon>
        <taxon>Verrucomicrobiia</taxon>
        <taxon>Verrucomicrobiales</taxon>
        <taxon>Verrucomicrobiaceae</taxon>
        <taxon>Haloferula</taxon>
    </lineage>
</organism>
<dbReference type="Proteomes" id="UP001596472">
    <property type="component" value="Unassembled WGS sequence"/>
</dbReference>
<accession>A0ABW2L6N1</accession>
<sequence length="231" mass="25535">MTLRSLLTILVCLVCSTESWGEEVRISIRAVFHNPSRPVGHIFVSDQTDGRVKLNMVTGGLSKSTKTKSIDGKLYFFSNDIVDPEDPLAGRVATLRVPDNLKSAIVILVPAPPKSKSPLQAILIPDSSKEFSKGESRVLSLIPVEAGVEAGEHKVRLLPGKVSRIPAVEKLDDYNMAQTNFYYKLEDSWVTFTERRLQFLDDYRRIFIISPTAGGTQPMITTIIDTATEAS</sequence>
<gene>
    <name evidence="1" type="ORF">ACFQY0_08450</name>
</gene>
<comment type="caution">
    <text evidence="1">The sequence shown here is derived from an EMBL/GenBank/DDBJ whole genome shotgun (WGS) entry which is preliminary data.</text>
</comment>
<proteinExistence type="predicted"/>
<keyword evidence="2" id="KW-1185">Reference proteome</keyword>